<organism evidence="2 3">
    <name type="scientific">Trypanosoma cruzi Dm28c</name>
    <dbReference type="NCBI Taxonomy" id="1416333"/>
    <lineage>
        <taxon>Eukaryota</taxon>
        <taxon>Discoba</taxon>
        <taxon>Euglenozoa</taxon>
        <taxon>Kinetoplastea</taxon>
        <taxon>Metakinetoplastina</taxon>
        <taxon>Trypanosomatida</taxon>
        <taxon>Trypanosomatidae</taxon>
        <taxon>Trypanosoma</taxon>
        <taxon>Schizotrypanum</taxon>
    </lineage>
</organism>
<dbReference type="Proteomes" id="UP000017861">
    <property type="component" value="Unassembled WGS sequence"/>
</dbReference>
<reference evidence="2 3" key="1">
    <citation type="journal article" date="2014" name="Genome Announc.">
        <title>Trypanosoma cruzi Clone Dm28c Draft Genome Sequence.</title>
        <authorList>
            <person name="Grisard E.C."/>
            <person name="Teixeira S.M."/>
            <person name="de Almeida L.G."/>
            <person name="Stoco P.H."/>
            <person name="Gerber A.L."/>
            <person name="Talavera-Lopez C."/>
            <person name="Lima O.C."/>
            <person name="Andersson B."/>
            <person name="de Vasconcelos A.T."/>
        </authorList>
    </citation>
    <scope>NUCLEOTIDE SEQUENCE [LARGE SCALE GENOMIC DNA]</scope>
    <source>
        <strain evidence="2 3">Dm28c</strain>
    </source>
</reference>
<comment type="caution">
    <text evidence="2">The sequence shown here is derived from an EMBL/GenBank/DDBJ whole genome shotgun (WGS) entry which is preliminary data.</text>
</comment>
<dbReference type="VEuPathDB" id="TriTrypDB:TCDM_11225"/>
<accession>V5B5E4</accession>
<keyword evidence="1" id="KW-0472">Membrane</keyword>
<keyword evidence="1" id="KW-0812">Transmembrane</keyword>
<sequence>MSVCAGACTLEPFGAACFLCFYCFLLLFFSLLLFCHYLFFVCFSCCLHTSGRSEFFSFVNGLFSLIFFCFFF</sequence>
<feature type="transmembrane region" description="Helical" evidence="1">
    <location>
        <begin position="55"/>
        <end position="71"/>
    </location>
</feature>
<gene>
    <name evidence="2" type="ORF">TCDM_11225</name>
</gene>
<proteinExistence type="predicted"/>
<protein>
    <submittedName>
        <fullName evidence="2">Uncharacterized protein</fullName>
    </submittedName>
</protein>
<dbReference type="EMBL" id="AYLP01000324">
    <property type="protein sequence ID" value="ESS61202.1"/>
    <property type="molecule type" value="Genomic_DNA"/>
</dbReference>
<dbReference type="AlphaFoldDB" id="V5B5E4"/>
<feature type="transmembrane region" description="Helical" evidence="1">
    <location>
        <begin position="12"/>
        <end position="43"/>
    </location>
</feature>
<evidence type="ECO:0000313" key="2">
    <source>
        <dbReference type="EMBL" id="ESS61202.1"/>
    </source>
</evidence>
<evidence type="ECO:0000313" key="3">
    <source>
        <dbReference type="Proteomes" id="UP000017861"/>
    </source>
</evidence>
<keyword evidence="1" id="KW-1133">Transmembrane helix</keyword>
<evidence type="ECO:0000256" key="1">
    <source>
        <dbReference type="SAM" id="Phobius"/>
    </source>
</evidence>
<name>V5B5E4_TRYCR</name>